<dbReference type="KEGG" id="pgin:FRZ67_01700"/>
<name>A0A5B8V4G9_9BACT</name>
<dbReference type="EMBL" id="CP042435">
    <property type="protein sequence ID" value="QEC66079.1"/>
    <property type="molecule type" value="Genomic_DNA"/>
</dbReference>
<sequence>MITSALFKVLHEHEQFKLVWQHAALVAERIDQKHFYRLYQMGSFYVEEQWHKKFKRRIAFTPFNCSDEALDPYLEQIEIML</sequence>
<dbReference type="AlphaFoldDB" id="A0A5B8V4G9"/>
<dbReference type="OrthoDB" id="677710at2"/>
<dbReference type="Proteomes" id="UP000321533">
    <property type="component" value="Chromosome"/>
</dbReference>
<protein>
    <submittedName>
        <fullName evidence="1">Uncharacterized protein</fullName>
    </submittedName>
</protein>
<evidence type="ECO:0000313" key="1">
    <source>
        <dbReference type="EMBL" id="QEC66079.1"/>
    </source>
</evidence>
<proteinExistence type="predicted"/>
<reference evidence="1 2" key="1">
    <citation type="journal article" date="2016" name="Int. J. Syst. Evol. Microbiol.">
        <title>Panacibacter ginsenosidivorans gen. nov., sp. nov., with ginsenoside converting activity isolated from soil of a ginseng field.</title>
        <authorList>
            <person name="Siddiqi M.Z."/>
            <person name="Muhammad Shafi S."/>
            <person name="Choi K.D."/>
            <person name="Im W.T."/>
        </authorList>
    </citation>
    <scope>NUCLEOTIDE SEQUENCE [LARGE SCALE GENOMIC DNA]</scope>
    <source>
        <strain evidence="1 2">Gsoil1550</strain>
    </source>
</reference>
<accession>A0A5B8V4G9</accession>
<keyword evidence="2" id="KW-1185">Reference proteome</keyword>
<organism evidence="1 2">
    <name type="scientific">Panacibacter ginsenosidivorans</name>
    <dbReference type="NCBI Taxonomy" id="1813871"/>
    <lineage>
        <taxon>Bacteria</taxon>
        <taxon>Pseudomonadati</taxon>
        <taxon>Bacteroidota</taxon>
        <taxon>Chitinophagia</taxon>
        <taxon>Chitinophagales</taxon>
        <taxon>Chitinophagaceae</taxon>
        <taxon>Panacibacter</taxon>
    </lineage>
</organism>
<gene>
    <name evidence="1" type="ORF">FRZ67_01700</name>
</gene>
<dbReference type="RefSeq" id="WP_147187879.1">
    <property type="nucleotide sequence ID" value="NZ_CP042435.1"/>
</dbReference>
<evidence type="ECO:0000313" key="2">
    <source>
        <dbReference type="Proteomes" id="UP000321533"/>
    </source>
</evidence>